<keyword evidence="7" id="KW-1185">Reference proteome</keyword>
<dbReference type="PANTHER" id="PTHR43649">
    <property type="entry name" value="ARABINOSE-BINDING PROTEIN-RELATED"/>
    <property type="match status" value="1"/>
</dbReference>
<comment type="caution">
    <text evidence="6">The sequence shown here is derived from an EMBL/GenBank/DDBJ whole genome shotgun (WGS) entry which is preliminary data.</text>
</comment>
<dbReference type="Gene3D" id="3.40.190.10">
    <property type="entry name" value="Periplasmic binding protein-like II"/>
    <property type="match status" value="2"/>
</dbReference>
<evidence type="ECO:0000256" key="5">
    <source>
        <dbReference type="ARBA" id="ARBA00023288"/>
    </source>
</evidence>
<gene>
    <name evidence="6" type="ORF">J2T19_004075</name>
</gene>
<sequence>MTTLMLIVLLSGCTVSGRESAQVQQQTHLASAEKDAAPEYNISWTMHQNTPVPEDAEMIVYLEKLFNVNLDVWNLENKRYEDLLDLELAQGNIPDLFRIRQPHDLLKYQTQGVLAEIPQEVLEQHAPNIVKRIRDYDPRYFEYGKIDNSLYGIPVINETNIYRTPIVYRADWLERLGLDTPTTLDELETVLYAFAKGDPDGNGKQDTYGLSKEGMNVVFGAFGQTVFTEQLYFNLKNDQLVIGALEPEMKQALTYLQKWYRDGIIDPEFITGENKGGYKHLSHAFINGKIGMTSMGNYYHWTQEGDYNILNEKGEETPMAASFNVYELQQKNADAKVVFGSPVVGPDGLSGSKGNNLLMNFIAIGAEAVKEPGKLEKILEILDYVSANPDPHEQIRMEHGVQGKHWDWDGKSANTFHLLPPYNRMENYINTIGSSIGMTVPGGSIGEREQWAASVGLSEGGIYNHLEVATPALIQYSSDLVSMRDKAYISIITGDQPVESFDTFVKEFMEAGGEQVLREANEWFKKHPETSSTQ</sequence>
<keyword evidence="1" id="KW-1003">Cell membrane</keyword>
<reference evidence="6 7" key="1">
    <citation type="submission" date="2023-07" db="EMBL/GenBank/DDBJ databases">
        <title>Sorghum-associated microbial communities from plants grown in Nebraska, USA.</title>
        <authorList>
            <person name="Schachtman D."/>
        </authorList>
    </citation>
    <scope>NUCLEOTIDE SEQUENCE [LARGE SCALE GENOMIC DNA]</scope>
    <source>
        <strain evidence="6 7">DS1314</strain>
    </source>
</reference>
<accession>A0ABT9WH27</accession>
<dbReference type="InterPro" id="IPR050490">
    <property type="entry name" value="Bact_solute-bd_prot1"/>
</dbReference>
<evidence type="ECO:0000256" key="4">
    <source>
        <dbReference type="ARBA" id="ARBA00023139"/>
    </source>
</evidence>
<dbReference type="SUPFAM" id="SSF53850">
    <property type="entry name" value="Periplasmic binding protein-like II"/>
    <property type="match status" value="1"/>
</dbReference>
<name>A0ABT9WH27_9BACL</name>
<evidence type="ECO:0000313" key="7">
    <source>
        <dbReference type="Proteomes" id="UP001233836"/>
    </source>
</evidence>
<dbReference type="Pfam" id="PF13416">
    <property type="entry name" value="SBP_bac_8"/>
    <property type="match status" value="1"/>
</dbReference>
<dbReference type="EMBL" id="JAUSTI010000012">
    <property type="protein sequence ID" value="MDQ0172585.1"/>
    <property type="molecule type" value="Genomic_DNA"/>
</dbReference>
<dbReference type="Proteomes" id="UP001233836">
    <property type="component" value="Unassembled WGS sequence"/>
</dbReference>
<evidence type="ECO:0000256" key="2">
    <source>
        <dbReference type="ARBA" id="ARBA00022729"/>
    </source>
</evidence>
<dbReference type="InterPro" id="IPR006059">
    <property type="entry name" value="SBP"/>
</dbReference>
<evidence type="ECO:0000313" key="6">
    <source>
        <dbReference type="EMBL" id="MDQ0172585.1"/>
    </source>
</evidence>
<keyword evidence="2" id="KW-0732">Signal</keyword>
<organism evidence="6 7">
    <name type="scientific">Paenibacillus tundrae</name>
    <dbReference type="NCBI Taxonomy" id="528187"/>
    <lineage>
        <taxon>Bacteria</taxon>
        <taxon>Bacillati</taxon>
        <taxon>Bacillota</taxon>
        <taxon>Bacilli</taxon>
        <taxon>Bacillales</taxon>
        <taxon>Paenibacillaceae</taxon>
        <taxon>Paenibacillus</taxon>
    </lineage>
</organism>
<evidence type="ECO:0000256" key="3">
    <source>
        <dbReference type="ARBA" id="ARBA00023136"/>
    </source>
</evidence>
<dbReference type="RefSeq" id="WP_307218863.1">
    <property type="nucleotide sequence ID" value="NZ_JAUSTI010000012.1"/>
</dbReference>
<protein>
    <submittedName>
        <fullName evidence="6">Aldouronate transport system substrate-binding protein</fullName>
    </submittedName>
</protein>
<proteinExistence type="predicted"/>
<keyword evidence="4" id="KW-0564">Palmitate</keyword>
<evidence type="ECO:0000256" key="1">
    <source>
        <dbReference type="ARBA" id="ARBA00022475"/>
    </source>
</evidence>
<dbReference type="PANTHER" id="PTHR43649:SF33">
    <property type="entry name" value="POLYGALACTURONAN_RHAMNOGALACTURONAN-BINDING PROTEIN YTCQ"/>
    <property type="match status" value="1"/>
</dbReference>
<keyword evidence="5" id="KW-0449">Lipoprotein</keyword>
<keyword evidence="3" id="KW-0472">Membrane</keyword>